<evidence type="ECO:0000313" key="1">
    <source>
        <dbReference type="EMBL" id="PHP27422.1"/>
    </source>
</evidence>
<sequence>MWSSETGRRAVLLGALALGGCGFTPAYGPGGDAARLRGRVRVEAPASFAGYLLRARLLDRLGPATEPRYLLSLDISEEVEQAAISADGAVLRYRLLGRADYRLRAVDSDADLAQGTVSDFAGYSATLGTVASEAAARDARERLATLLGDRIMTRLLALQLPR</sequence>
<dbReference type="Proteomes" id="UP000221860">
    <property type="component" value="Unassembled WGS sequence"/>
</dbReference>
<evidence type="ECO:0008006" key="3">
    <source>
        <dbReference type="Google" id="ProtNLM"/>
    </source>
</evidence>
<proteinExistence type="predicted"/>
<protein>
    <recommendedName>
        <fullName evidence="3">LPS-assembly lipoprotein</fullName>
    </recommendedName>
</protein>
<gene>
    <name evidence="1" type="ORF">CJ301_10895</name>
</gene>
<dbReference type="OrthoDB" id="7629596at2"/>
<dbReference type="Pfam" id="PF04390">
    <property type="entry name" value="LptE"/>
    <property type="match status" value="1"/>
</dbReference>
<accession>A0A2G1MFH4</accession>
<dbReference type="RefSeq" id="WP_099277253.1">
    <property type="nucleotide sequence ID" value="NZ_KZ304960.1"/>
</dbReference>
<dbReference type="AlphaFoldDB" id="A0A2G1MFH4"/>
<dbReference type="InterPro" id="IPR007485">
    <property type="entry name" value="LPS_assembly_LptE"/>
</dbReference>
<organism evidence="1 2">
    <name type="scientific">Limimaricola cinnabarinus</name>
    <dbReference type="NCBI Taxonomy" id="1125964"/>
    <lineage>
        <taxon>Bacteria</taxon>
        <taxon>Pseudomonadati</taxon>
        <taxon>Pseudomonadota</taxon>
        <taxon>Alphaproteobacteria</taxon>
        <taxon>Rhodobacterales</taxon>
        <taxon>Paracoccaceae</taxon>
        <taxon>Limimaricola</taxon>
    </lineage>
</organism>
<comment type="caution">
    <text evidence="1">The sequence shown here is derived from an EMBL/GenBank/DDBJ whole genome shotgun (WGS) entry which is preliminary data.</text>
</comment>
<reference evidence="1 2" key="1">
    <citation type="submission" date="2017-08" db="EMBL/GenBank/DDBJ databases">
        <title>Draft Genome Sequence of Loktanella cinnabarina Strain XM1, Isolated from Coastal Surface Water.</title>
        <authorList>
            <person name="Ma R."/>
            <person name="Wang J."/>
            <person name="Wang Q."/>
            <person name="Ma Z."/>
            <person name="Li J."/>
            <person name="Chen L."/>
        </authorList>
    </citation>
    <scope>NUCLEOTIDE SEQUENCE [LARGE SCALE GENOMIC DNA]</scope>
    <source>
        <strain evidence="1 2">XM1</strain>
    </source>
</reference>
<keyword evidence="2" id="KW-1185">Reference proteome</keyword>
<dbReference type="Gene3D" id="3.30.160.150">
    <property type="entry name" value="Lipoprotein like domain"/>
    <property type="match status" value="1"/>
</dbReference>
<dbReference type="GO" id="GO:0019867">
    <property type="term" value="C:outer membrane"/>
    <property type="evidence" value="ECO:0007669"/>
    <property type="project" value="InterPro"/>
</dbReference>
<dbReference type="EMBL" id="NQWH01000015">
    <property type="protein sequence ID" value="PHP27422.1"/>
    <property type="molecule type" value="Genomic_DNA"/>
</dbReference>
<dbReference type="GO" id="GO:0043165">
    <property type="term" value="P:Gram-negative-bacterium-type cell outer membrane assembly"/>
    <property type="evidence" value="ECO:0007669"/>
    <property type="project" value="InterPro"/>
</dbReference>
<name>A0A2G1MFH4_9RHOB</name>
<evidence type="ECO:0000313" key="2">
    <source>
        <dbReference type="Proteomes" id="UP000221860"/>
    </source>
</evidence>